<accession>C0XV97</accession>
<name>C0XV97_CORLD</name>
<protein>
    <submittedName>
        <fullName evidence="1">Uncharacterized protein</fullName>
    </submittedName>
</protein>
<evidence type="ECO:0000313" key="2">
    <source>
        <dbReference type="Proteomes" id="UP000006196"/>
    </source>
</evidence>
<dbReference type="EMBL" id="ACHJ01000175">
    <property type="protein sequence ID" value="EEI15863.1"/>
    <property type="molecule type" value="Genomic_DNA"/>
</dbReference>
<evidence type="ECO:0000313" key="1">
    <source>
        <dbReference type="EMBL" id="EEI15863.1"/>
    </source>
</evidence>
<comment type="caution">
    <text evidence="1">The sequence shown here is derived from an EMBL/GenBank/DDBJ whole genome shotgun (WGS) entry which is preliminary data.</text>
</comment>
<gene>
    <name evidence="1" type="ORF">HMPREF0298_2367</name>
</gene>
<organism evidence="1 2">
    <name type="scientific">Corynebacterium lipophiloflavum (strain ATCC 700352 / DSM 44291 / CCUG 37336 / JCM 10383 / DMMZ 1944)</name>
    <dbReference type="NCBI Taxonomy" id="525263"/>
    <lineage>
        <taxon>Bacteria</taxon>
        <taxon>Bacillati</taxon>
        <taxon>Actinomycetota</taxon>
        <taxon>Actinomycetes</taxon>
        <taxon>Mycobacteriales</taxon>
        <taxon>Corynebacteriaceae</taxon>
        <taxon>Corynebacterium</taxon>
    </lineage>
</organism>
<proteinExistence type="predicted"/>
<sequence length="60" mass="6801">MHCIDLLGEKVDYVYSKEIGDRIEILDRPSSLAIDLATNAWTCDAKFFAESFLGYAVQEK</sequence>
<dbReference type="Proteomes" id="UP000006196">
    <property type="component" value="Unassembled WGS sequence"/>
</dbReference>
<keyword evidence="2" id="KW-1185">Reference proteome</keyword>
<dbReference type="AlphaFoldDB" id="C0XV97"/>
<reference evidence="1" key="1">
    <citation type="submission" date="2009-01" db="EMBL/GenBank/DDBJ databases">
        <authorList>
            <person name="Qin X."/>
            <person name="Bachman B."/>
            <person name="Battles P."/>
            <person name="Bell A."/>
            <person name="Bess C."/>
            <person name="Bickham C."/>
            <person name="Chaboub L."/>
            <person name="Chen D."/>
            <person name="Coyle M."/>
            <person name="Deiros D.R."/>
            <person name="Dinh H."/>
            <person name="Forbes L."/>
            <person name="Fowler G."/>
            <person name="Francisco L."/>
            <person name="Fu Q."/>
            <person name="Gubbala S."/>
            <person name="Hale W."/>
            <person name="Han Y."/>
            <person name="Hemphill L."/>
            <person name="Highlander S.K."/>
            <person name="Hirani K."/>
            <person name="Hogues M."/>
            <person name="Jackson L."/>
            <person name="Jakkamsetti A."/>
            <person name="Javaid M."/>
            <person name="Jiang H."/>
            <person name="Korchina V."/>
            <person name="Kovar C."/>
            <person name="Lara F."/>
            <person name="Lee S."/>
            <person name="Mata R."/>
            <person name="Mathew T."/>
            <person name="Moen C."/>
            <person name="Morales K."/>
            <person name="Munidasa M."/>
            <person name="Nazareth L."/>
            <person name="Ngo R."/>
            <person name="Nguyen L."/>
            <person name="Okwuonu G."/>
            <person name="Ongeri F."/>
            <person name="Patil S."/>
            <person name="Petrosino J."/>
            <person name="Pham C."/>
            <person name="Pham P."/>
            <person name="Pu L.-L."/>
            <person name="Puazo M."/>
            <person name="Raj R."/>
            <person name="Reid J."/>
            <person name="Rouhana J."/>
            <person name="Saada N."/>
            <person name="Shang Y."/>
            <person name="Simmons D."/>
            <person name="Thornton R."/>
            <person name="Warren J."/>
            <person name="Weissenberger G."/>
            <person name="Zhang J."/>
            <person name="Zhang L."/>
            <person name="Zhou C."/>
            <person name="Zhu D."/>
            <person name="Muzny D."/>
            <person name="Worley K."/>
            <person name="Gibbs R."/>
        </authorList>
    </citation>
    <scope>NUCLEOTIDE SEQUENCE [LARGE SCALE GENOMIC DNA]</scope>
    <source>
        <strain evidence="1">DSM 44291</strain>
    </source>
</reference>
<dbReference type="HOGENOM" id="CLU_2933561_0_0_11"/>